<gene>
    <name evidence="9" type="ORF">CCMP2556_LOCUS41113</name>
</gene>
<dbReference type="PANTHER" id="PTHR13832:SF837">
    <property type="entry name" value="PROTEIN PHOSPHATASE 2C-LIKE DOMAIN-CONTAINING PROTEIN 1"/>
    <property type="match status" value="1"/>
</dbReference>
<feature type="region of interest" description="Disordered" evidence="7">
    <location>
        <begin position="418"/>
        <end position="438"/>
    </location>
</feature>
<name>A0ABP0QA77_9DINO</name>
<dbReference type="InterPro" id="IPR001932">
    <property type="entry name" value="PPM-type_phosphatase-like_dom"/>
</dbReference>
<feature type="compositionally biased region" description="Low complexity" evidence="7">
    <location>
        <begin position="26"/>
        <end position="40"/>
    </location>
</feature>
<evidence type="ECO:0000256" key="4">
    <source>
        <dbReference type="ARBA" id="ARBA00022801"/>
    </source>
</evidence>
<dbReference type="PANTHER" id="PTHR13832">
    <property type="entry name" value="PROTEIN PHOSPHATASE 2C"/>
    <property type="match status" value="1"/>
</dbReference>
<evidence type="ECO:0000259" key="8">
    <source>
        <dbReference type="PROSITE" id="PS51746"/>
    </source>
</evidence>
<accession>A0ABP0QA77</accession>
<dbReference type="InterPro" id="IPR036457">
    <property type="entry name" value="PPM-type-like_dom_sf"/>
</dbReference>
<keyword evidence="3" id="KW-0479">Metal-binding</keyword>
<organism evidence="9 10">
    <name type="scientific">Durusdinium trenchii</name>
    <dbReference type="NCBI Taxonomy" id="1381693"/>
    <lineage>
        <taxon>Eukaryota</taxon>
        <taxon>Sar</taxon>
        <taxon>Alveolata</taxon>
        <taxon>Dinophyceae</taxon>
        <taxon>Suessiales</taxon>
        <taxon>Symbiodiniaceae</taxon>
        <taxon>Durusdinium</taxon>
    </lineage>
</organism>
<comment type="subcellular location">
    <subcellularLocation>
        <location evidence="1">Membrane</location>
        <topology evidence="1">Peripheral membrane protein</topology>
    </subcellularLocation>
</comment>
<keyword evidence="4 6" id="KW-0378">Hydrolase</keyword>
<dbReference type="CDD" id="cd00143">
    <property type="entry name" value="PP2Cc"/>
    <property type="match status" value="1"/>
</dbReference>
<evidence type="ECO:0000256" key="3">
    <source>
        <dbReference type="ARBA" id="ARBA00022723"/>
    </source>
</evidence>
<dbReference type="InterPro" id="IPR000222">
    <property type="entry name" value="PP2C_BS"/>
</dbReference>
<evidence type="ECO:0000256" key="5">
    <source>
        <dbReference type="ARBA" id="ARBA00022912"/>
    </source>
</evidence>
<evidence type="ECO:0000313" key="10">
    <source>
        <dbReference type="Proteomes" id="UP001642484"/>
    </source>
</evidence>
<sequence>MGSDDPWLTTGIDPWSAGRVSKNGVAAATTTTSTGPAPRASTPPPSDSEESPSAAKAGPPSSWINGSANGIGHAPKPKHPPASLKPQAFQAPPPSGPAVPSGPAGPAPHGPPVAKVAPAVTSTNARSEGEGKASTCLLQVPHSGFADAKDPDLKKVSQGTPKSRTFHIQIYKDSPDERLGLRTEVVDGVGCGSAGRVHRIFHGGLIEEWNRMAVACGMPDWEVEVNDVIIGVNGRMEYHPDDFEVRTATDLDLLIMRGFAHNPVAVHAVGWAEDQGRRAEMEDGFVFVDQFGGQQRSAFFAVYDGHGGRPVVDFVTRELHENLYKELRRTGSPADALLQAFRLTDEDMLRRKITSSGCTACCCLLQDEARGRVIYTAHLGDSRAVLARSGSATRMTSMTDHKATDPLEAKRVIEAGATPPDHRRLRGTPRHAERLPSKARATCRRPVWTGWSSWIIFEGPGPVPNRRSIS</sequence>
<dbReference type="InterPro" id="IPR015655">
    <property type="entry name" value="PP2C"/>
</dbReference>
<dbReference type="SMART" id="SM00332">
    <property type="entry name" value="PP2Cc"/>
    <property type="match status" value="1"/>
</dbReference>
<evidence type="ECO:0000313" key="9">
    <source>
        <dbReference type="EMBL" id="CAK9084563.1"/>
    </source>
</evidence>
<reference evidence="9 10" key="1">
    <citation type="submission" date="2024-02" db="EMBL/GenBank/DDBJ databases">
        <authorList>
            <person name="Chen Y."/>
            <person name="Shah S."/>
            <person name="Dougan E. K."/>
            <person name="Thang M."/>
            <person name="Chan C."/>
        </authorList>
    </citation>
    <scope>NUCLEOTIDE SEQUENCE [LARGE SCALE GENOMIC DNA]</scope>
</reference>
<keyword evidence="5 6" id="KW-0904">Protein phosphatase</keyword>
<dbReference type="PROSITE" id="PS51746">
    <property type="entry name" value="PPM_2"/>
    <property type="match status" value="1"/>
</dbReference>
<evidence type="ECO:0000256" key="7">
    <source>
        <dbReference type="SAM" id="MobiDB-lite"/>
    </source>
</evidence>
<feature type="compositionally biased region" description="Low complexity" evidence="7">
    <location>
        <begin position="51"/>
        <end position="62"/>
    </location>
</feature>
<comment type="caution">
    <text evidence="9">The sequence shown here is derived from an EMBL/GenBank/DDBJ whole genome shotgun (WGS) entry which is preliminary data.</text>
</comment>
<keyword evidence="10" id="KW-1185">Reference proteome</keyword>
<proteinExistence type="inferred from homology"/>
<evidence type="ECO:0000256" key="6">
    <source>
        <dbReference type="RuleBase" id="RU003465"/>
    </source>
</evidence>
<feature type="region of interest" description="Disordered" evidence="7">
    <location>
        <begin position="1"/>
        <end position="115"/>
    </location>
</feature>
<dbReference type="Pfam" id="PF00481">
    <property type="entry name" value="PP2C"/>
    <property type="match status" value="1"/>
</dbReference>
<dbReference type="Proteomes" id="UP001642484">
    <property type="component" value="Unassembled WGS sequence"/>
</dbReference>
<protein>
    <recommendedName>
        <fullName evidence="8">PPM-type phosphatase domain-containing protein</fullName>
    </recommendedName>
</protein>
<evidence type="ECO:0000256" key="1">
    <source>
        <dbReference type="ARBA" id="ARBA00004170"/>
    </source>
</evidence>
<dbReference type="SUPFAM" id="SSF81606">
    <property type="entry name" value="PP2C-like"/>
    <property type="match status" value="1"/>
</dbReference>
<evidence type="ECO:0000256" key="2">
    <source>
        <dbReference type="ARBA" id="ARBA00006702"/>
    </source>
</evidence>
<dbReference type="EMBL" id="CAXAMN010024206">
    <property type="protein sequence ID" value="CAK9084563.1"/>
    <property type="molecule type" value="Genomic_DNA"/>
</dbReference>
<dbReference type="PROSITE" id="PS01032">
    <property type="entry name" value="PPM_1"/>
    <property type="match status" value="1"/>
</dbReference>
<feature type="domain" description="PPM-type phosphatase" evidence="8">
    <location>
        <begin position="268"/>
        <end position="470"/>
    </location>
</feature>
<dbReference type="Gene3D" id="3.60.40.10">
    <property type="entry name" value="PPM-type phosphatase domain"/>
    <property type="match status" value="1"/>
</dbReference>
<comment type="similarity">
    <text evidence="2 6">Belongs to the PP2C family.</text>
</comment>